<dbReference type="CDD" id="cd00616">
    <property type="entry name" value="AHBA_syn"/>
    <property type="match status" value="1"/>
</dbReference>
<proteinExistence type="inferred from homology"/>
<evidence type="ECO:0000256" key="5">
    <source>
        <dbReference type="RuleBase" id="RU004508"/>
    </source>
</evidence>
<comment type="similarity">
    <text evidence="2 5">Belongs to the DegT/DnrJ/EryC1 family.</text>
</comment>
<evidence type="ECO:0000256" key="3">
    <source>
        <dbReference type="PIRSR" id="PIRSR000390-1"/>
    </source>
</evidence>
<dbReference type="InterPro" id="IPR015422">
    <property type="entry name" value="PyrdxlP-dep_Trfase_small"/>
</dbReference>
<keyword evidence="6" id="KW-0032">Aminotransferase</keyword>
<dbReference type="Proteomes" id="UP000002508">
    <property type="component" value="Chromosome"/>
</dbReference>
<evidence type="ECO:0000256" key="4">
    <source>
        <dbReference type="PIRSR" id="PIRSR000390-2"/>
    </source>
</evidence>
<name>B8GBR9_CHLAD</name>
<dbReference type="PANTHER" id="PTHR30244:SF39">
    <property type="entry name" value="BLR3650 PROTEIN"/>
    <property type="match status" value="1"/>
</dbReference>
<dbReference type="KEGG" id="cag:Cagg_1998"/>
<dbReference type="eggNOG" id="COG0399">
    <property type="taxonomic scope" value="Bacteria"/>
</dbReference>
<dbReference type="PANTHER" id="PTHR30244">
    <property type="entry name" value="TRANSAMINASE"/>
    <property type="match status" value="1"/>
</dbReference>
<dbReference type="HOGENOM" id="CLU_033332_7_2_0"/>
<organism evidence="6 7">
    <name type="scientific">Chloroflexus aggregans (strain MD-66 / DSM 9485)</name>
    <dbReference type="NCBI Taxonomy" id="326427"/>
    <lineage>
        <taxon>Bacteria</taxon>
        <taxon>Bacillati</taxon>
        <taxon>Chloroflexota</taxon>
        <taxon>Chloroflexia</taxon>
        <taxon>Chloroflexales</taxon>
        <taxon>Chloroflexineae</taxon>
        <taxon>Chloroflexaceae</taxon>
        <taxon>Chloroflexus</taxon>
    </lineage>
</organism>
<dbReference type="InterPro" id="IPR000653">
    <property type="entry name" value="DegT/StrS_aminotransferase"/>
</dbReference>
<dbReference type="RefSeq" id="WP_015940745.1">
    <property type="nucleotide sequence ID" value="NC_011831.1"/>
</dbReference>
<dbReference type="GO" id="GO:0000271">
    <property type="term" value="P:polysaccharide biosynthetic process"/>
    <property type="evidence" value="ECO:0007669"/>
    <property type="project" value="TreeGrafter"/>
</dbReference>
<dbReference type="OrthoDB" id="9810913at2"/>
<dbReference type="Gene3D" id="3.90.1150.10">
    <property type="entry name" value="Aspartate Aminotransferase, domain 1"/>
    <property type="match status" value="1"/>
</dbReference>
<dbReference type="InterPro" id="IPR015421">
    <property type="entry name" value="PyrdxlP-dep_Trfase_major"/>
</dbReference>
<sequence length="389" mass="42583">MSIPMSSPDITAAEIAAVNQVLQTGYLSIGPQIVAFEQAMARYVGLPHAIGVNSGTSGLHLCCIATGARDGDLVITTPFSFIASANSILYERAIPVFVDVDPVTGNIDPQLVAEAVHDLMRGGAAATRWLPRRHGSIGTLKAIMPVHAFGQPADMDPINTVAAEYGLYVIEDACEAIGSTYKGRMAGTLSDAAVFAFYPNKQMTTGEGGMIVTPHDEWATLFRSLRNQGRDVFDAWLNHTRLGYNYRLDELSAALGVVQLSRIEELIARRSQVAAWYHEQLADLELVECPQLSPHTTRMSWFVYVVRILPPANRNTVMQRLAAAGIPSRPYFTPIHLQPFYQERFGYERGDFPITERLGDVSLALPFSSVMSEAQVSEVVERLRAALTA</sequence>
<dbReference type="PIRSF" id="PIRSF000390">
    <property type="entry name" value="PLP_StrS"/>
    <property type="match status" value="1"/>
</dbReference>
<reference evidence="6" key="1">
    <citation type="submission" date="2008-12" db="EMBL/GenBank/DDBJ databases">
        <title>Complete sequence of Chloroflexus aggregans DSM 9485.</title>
        <authorList>
            <consortium name="US DOE Joint Genome Institute"/>
            <person name="Lucas S."/>
            <person name="Copeland A."/>
            <person name="Lapidus A."/>
            <person name="Glavina del Rio T."/>
            <person name="Dalin E."/>
            <person name="Tice H."/>
            <person name="Pitluck S."/>
            <person name="Foster B."/>
            <person name="Larimer F."/>
            <person name="Land M."/>
            <person name="Hauser L."/>
            <person name="Kyrpides N."/>
            <person name="Mikhailova N."/>
            <person name="Bryant D."/>
            <person name="Richardson P."/>
        </authorList>
    </citation>
    <scope>NUCLEOTIDE SEQUENCE</scope>
    <source>
        <strain evidence="6">DSM 9485</strain>
    </source>
</reference>
<accession>B8GBR9</accession>
<keyword evidence="1 4" id="KW-0663">Pyridoxal phosphate</keyword>
<evidence type="ECO:0000256" key="2">
    <source>
        <dbReference type="ARBA" id="ARBA00037999"/>
    </source>
</evidence>
<feature type="active site" description="Proton acceptor" evidence="3">
    <location>
        <position position="201"/>
    </location>
</feature>
<evidence type="ECO:0000313" key="6">
    <source>
        <dbReference type="EMBL" id="ACL24886.1"/>
    </source>
</evidence>
<evidence type="ECO:0000256" key="1">
    <source>
        <dbReference type="ARBA" id="ARBA00022898"/>
    </source>
</evidence>
<dbReference type="Gene3D" id="3.40.640.10">
    <property type="entry name" value="Type I PLP-dependent aspartate aminotransferase-like (Major domain)"/>
    <property type="match status" value="1"/>
</dbReference>
<evidence type="ECO:0000313" key="7">
    <source>
        <dbReference type="Proteomes" id="UP000002508"/>
    </source>
</evidence>
<dbReference type="STRING" id="326427.Cagg_1998"/>
<dbReference type="EMBL" id="CP001337">
    <property type="protein sequence ID" value="ACL24886.1"/>
    <property type="molecule type" value="Genomic_DNA"/>
</dbReference>
<feature type="modified residue" description="N6-(pyridoxal phosphate)lysine" evidence="4">
    <location>
        <position position="201"/>
    </location>
</feature>
<dbReference type="Pfam" id="PF01041">
    <property type="entry name" value="DegT_DnrJ_EryC1"/>
    <property type="match status" value="1"/>
</dbReference>
<dbReference type="AlphaFoldDB" id="B8GBR9"/>
<dbReference type="FunFam" id="3.40.640.10:FF:000089">
    <property type="entry name" value="Aminotransferase, DegT/DnrJ/EryC1/StrS family"/>
    <property type="match status" value="1"/>
</dbReference>
<dbReference type="GO" id="GO:0008483">
    <property type="term" value="F:transaminase activity"/>
    <property type="evidence" value="ECO:0007669"/>
    <property type="project" value="UniProtKB-KW"/>
</dbReference>
<gene>
    <name evidence="6" type="ordered locus">Cagg_1998</name>
</gene>
<dbReference type="GO" id="GO:0030170">
    <property type="term" value="F:pyridoxal phosphate binding"/>
    <property type="evidence" value="ECO:0007669"/>
    <property type="project" value="UniProtKB-ARBA"/>
</dbReference>
<protein>
    <submittedName>
        <fullName evidence="6">DegT/DnrJ/EryC1/StrS aminotransferase</fullName>
    </submittedName>
</protein>
<dbReference type="SUPFAM" id="SSF53383">
    <property type="entry name" value="PLP-dependent transferases"/>
    <property type="match status" value="1"/>
</dbReference>
<dbReference type="InterPro" id="IPR015424">
    <property type="entry name" value="PyrdxlP-dep_Trfase"/>
</dbReference>
<keyword evidence="7" id="KW-1185">Reference proteome</keyword>
<keyword evidence="6" id="KW-0808">Transferase</keyword>